<comment type="caution">
    <text evidence="2">The sequence shown here is derived from an EMBL/GenBank/DDBJ whole genome shotgun (WGS) entry which is preliminary data.</text>
</comment>
<accession>A0A6B2H648</accession>
<evidence type="ECO:0000256" key="1">
    <source>
        <dbReference type="SAM" id="SignalP"/>
    </source>
</evidence>
<dbReference type="EMBL" id="JAAEAA010000032">
    <property type="protein sequence ID" value="NDK57638.1"/>
    <property type="molecule type" value="Genomic_DNA"/>
</dbReference>
<dbReference type="AlphaFoldDB" id="A0A6B2H648"/>
<feature type="chain" id="PRO_5025357921" description="PEGA domain-containing protein" evidence="1">
    <location>
        <begin position="21"/>
        <end position="440"/>
    </location>
</feature>
<sequence>MQKSFYAFLFLCFVSVAAFAQSKINITSNIADAKFFMLRETDNAEVAELGMGSIELKLEKDSKNRIKVVKEGFEPLILEYPRTMKWEKEQKVALENRLVDISVEPYDAEIYVDGRMIGSKRTNLVIGKGKFLTIEIKKAGFAPITKVYYNAPDRETPPVKDFFEMKDRQVRLEVYPADATVQVNGVAKGRGTADITIPNGECVTINVVREGFADVSQVFCNKPATDPAPPVRFRAALEDRLVKISTAPTDANIEVAGKVLGVGKYDLKVPKNACVEVRVVKDGFIRFVKNYCNQTDMQEPPLTEFVEMVVDEAYNSSISTDMANVRITVPVNKSIAPEDAWRTLSSIITRSFDVLETVDYNTGYLTTAWQVQNFNGMSTIRTRMIVSSGGNSGELTYVVKLISQRADGVTSVKEDQLFADWGRLLKRYGGIIEEVQSRLQ</sequence>
<evidence type="ECO:0008006" key="4">
    <source>
        <dbReference type="Google" id="ProtNLM"/>
    </source>
</evidence>
<dbReference type="Proteomes" id="UP000478546">
    <property type="component" value="Unassembled WGS sequence"/>
</dbReference>
<evidence type="ECO:0000313" key="2">
    <source>
        <dbReference type="EMBL" id="NDK57638.1"/>
    </source>
</evidence>
<name>A0A6B2H648_9BACT</name>
<proteinExistence type="predicted"/>
<reference evidence="2 3" key="1">
    <citation type="submission" date="2020-01" db="EMBL/GenBank/DDBJ databases">
        <authorList>
            <person name="Kim M.K."/>
        </authorList>
    </citation>
    <scope>NUCLEOTIDE SEQUENCE [LARGE SCALE GENOMIC DNA]</scope>
    <source>
        <strain evidence="2 3">BT213</strain>
    </source>
</reference>
<feature type="signal peptide" evidence="1">
    <location>
        <begin position="1"/>
        <end position="20"/>
    </location>
</feature>
<evidence type="ECO:0000313" key="3">
    <source>
        <dbReference type="Proteomes" id="UP000478546"/>
    </source>
</evidence>
<organism evidence="2 3">
    <name type="scientific">Pontibacter fetidus</name>
    <dbReference type="NCBI Taxonomy" id="2700082"/>
    <lineage>
        <taxon>Bacteria</taxon>
        <taxon>Pseudomonadati</taxon>
        <taxon>Bacteroidota</taxon>
        <taxon>Cytophagia</taxon>
        <taxon>Cytophagales</taxon>
        <taxon>Hymenobacteraceae</taxon>
        <taxon>Pontibacter</taxon>
    </lineage>
</organism>
<protein>
    <recommendedName>
        <fullName evidence="4">PEGA domain-containing protein</fullName>
    </recommendedName>
</protein>
<gene>
    <name evidence="2" type="ORF">GWO68_17060</name>
</gene>
<dbReference type="RefSeq" id="WP_162347696.1">
    <property type="nucleotide sequence ID" value="NZ_JAAEAA010000032.1"/>
</dbReference>
<keyword evidence="1" id="KW-0732">Signal</keyword>
<keyword evidence="3" id="KW-1185">Reference proteome</keyword>